<keyword evidence="6" id="KW-0653">Protein transport</keyword>
<evidence type="ECO:0000256" key="5">
    <source>
        <dbReference type="ARBA" id="ARBA00022856"/>
    </source>
</evidence>
<reference evidence="11 12" key="1">
    <citation type="submission" date="2016-10" db="EMBL/GenBank/DDBJ databases">
        <authorList>
            <person name="de Groot N.N."/>
        </authorList>
    </citation>
    <scope>NUCLEOTIDE SEQUENCE [LARGE SCALE GENOMIC DNA]</scope>
    <source>
        <strain evidence="11 12">DSM 29619</strain>
    </source>
</reference>
<evidence type="ECO:0000313" key="12">
    <source>
        <dbReference type="Proteomes" id="UP000231644"/>
    </source>
</evidence>
<evidence type="ECO:0000256" key="7">
    <source>
        <dbReference type="ARBA" id="ARBA00022989"/>
    </source>
</evidence>
<evidence type="ECO:0000256" key="1">
    <source>
        <dbReference type="ARBA" id="ARBA00004651"/>
    </source>
</evidence>
<feature type="transmembrane region" description="Helical" evidence="9">
    <location>
        <begin position="46"/>
        <end position="67"/>
    </location>
</feature>
<evidence type="ECO:0000256" key="2">
    <source>
        <dbReference type="ARBA" id="ARBA00022448"/>
    </source>
</evidence>
<evidence type="ECO:0000256" key="8">
    <source>
        <dbReference type="ARBA" id="ARBA00023136"/>
    </source>
</evidence>
<evidence type="ECO:0000256" key="9">
    <source>
        <dbReference type="RuleBase" id="RU363032"/>
    </source>
</evidence>
<dbReference type="InterPro" id="IPR050366">
    <property type="entry name" value="BP-dependent_transpt_permease"/>
</dbReference>
<dbReference type="Gene3D" id="1.10.3720.10">
    <property type="entry name" value="MetI-like"/>
    <property type="match status" value="1"/>
</dbReference>
<dbReference type="InterPro" id="IPR000515">
    <property type="entry name" value="MetI-like"/>
</dbReference>
<dbReference type="Proteomes" id="UP000231644">
    <property type="component" value="Unassembled WGS sequence"/>
</dbReference>
<dbReference type="InterPro" id="IPR025966">
    <property type="entry name" value="OppC_N"/>
</dbReference>
<keyword evidence="5" id="KW-0571">Peptide transport</keyword>
<keyword evidence="3" id="KW-1003">Cell membrane</keyword>
<feature type="domain" description="ABC transmembrane type-1" evidence="10">
    <location>
        <begin position="106"/>
        <end position="294"/>
    </location>
</feature>
<gene>
    <name evidence="11" type="ORF">SAMN05421762_1469</name>
</gene>
<dbReference type="PROSITE" id="PS50928">
    <property type="entry name" value="ABC_TM1"/>
    <property type="match status" value="1"/>
</dbReference>
<feature type="transmembrane region" description="Helical" evidence="9">
    <location>
        <begin position="213"/>
        <end position="241"/>
    </location>
</feature>
<protein>
    <submittedName>
        <fullName evidence="11">Peptide/nickel transport system permease protein</fullName>
    </submittedName>
</protein>
<dbReference type="Pfam" id="PF12911">
    <property type="entry name" value="OppC_N"/>
    <property type="match status" value="1"/>
</dbReference>
<name>A0A1I1KQ77_9RHOB</name>
<dbReference type="GO" id="GO:0015031">
    <property type="term" value="P:protein transport"/>
    <property type="evidence" value="ECO:0007669"/>
    <property type="project" value="UniProtKB-KW"/>
</dbReference>
<dbReference type="AlphaFoldDB" id="A0A1I1KQ77"/>
<dbReference type="Pfam" id="PF00528">
    <property type="entry name" value="BPD_transp_1"/>
    <property type="match status" value="1"/>
</dbReference>
<keyword evidence="2 9" id="KW-0813">Transport</keyword>
<dbReference type="SUPFAM" id="SSF161098">
    <property type="entry name" value="MetI-like"/>
    <property type="match status" value="1"/>
</dbReference>
<organism evidence="11 12">
    <name type="scientific">Pseudooceanicola nitratireducens</name>
    <dbReference type="NCBI Taxonomy" id="517719"/>
    <lineage>
        <taxon>Bacteria</taxon>
        <taxon>Pseudomonadati</taxon>
        <taxon>Pseudomonadota</taxon>
        <taxon>Alphaproteobacteria</taxon>
        <taxon>Rhodobacterales</taxon>
        <taxon>Paracoccaceae</taxon>
        <taxon>Pseudooceanicola</taxon>
    </lineage>
</organism>
<dbReference type="RefSeq" id="WP_093452156.1">
    <property type="nucleotide sequence ID" value="NZ_CP051251.1"/>
</dbReference>
<feature type="transmembrane region" description="Helical" evidence="9">
    <location>
        <begin position="272"/>
        <end position="298"/>
    </location>
</feature>
<keyword evidence="8 9" id="KW-0472">Membrane</keyword>
<accession>A0A1I1KQ77</accession>
<dbReference type="EMBL" id="FOLX01000001">
    <property type="protein sequence ID" value="SFC59600.1"/>
    <property type="molecule type" value="Genomic_DNA"/>
</dbReference>
<dbReference type="PANTHER" id="PTHR43386:SF1">
    <property type="entry name" value="D,D-DIPEPTIDE TRANSPORT SYSTEM PERMEASE PROTEIN DDPC-RELATED"/>
    <property type="match status" value="1"/>
</dbReference>
<feature type="transmembrane region" description="Helical" evidence="9">
    <location>
        <begin position="117"/>
        <end position="136"/>
    </location>
</feature>
<dbReference type="GO" id="GO:0005886">
    <property type="term" value="C:plasma membrane"/>
    <property type="evidence" value="ECO:0007669"/>
    <property type="project" value="UniProtKB-SubCell"/>
</dbReference>
<evidence type="ECO:0000256" key="3">
    <source>
        <dbReference type="ARBA" id="ARBA00022475"/>
    </source>
</evidence>
<keyword evidence="4 9" id="KW-0812">Transmembrane</keyword>
<proteinExistence type="inferred from homology"/>
<comment type="subcellular location">
    <subcellularLocation>
        <location evidence="1 9">Cell membrane</location>
        <topology evidence="1 9">Multi-pass membrane protein</topology>
    </subcellularLocation>
</comment>
<evidence type="ECO:0000256" key="4">
    <source>
        <dbReference type="ARBA" id="ARBA00022692"/>
    </source>
</evidence>
<evidence type="ECO:0000313" key="11">
    <source>
        <dbReference type="EMBL" id="SFC59600.1"/>
    </source>
</evidence>
<evidence type="ECO:0000259" key="10">
    <source>
        <dbReference type="PROSITE" id="PS50928"/>
    </source>
</evidence>
<dbReference type="GO" id="GO:0055085">
    <property type="term" value="P:transmembrane transport"/>
    <property type="evidence" value="ECO:0007669"/>
    <property type="project" value="InterPro"/>
</dbReference>
<comment type="similarity">
    <text evidence="9">Belongs to the binding-protein-dependent transport system permease family.</text>
</comment>
<dbReference type="OrthoDB" id="9766870at2"/>
<feature type="transmembrane region" description="Helical" evidence="9">
    <location>
        <begin position="148"/>
        <end position="166"/>
    </location>
</feature>
<evidence type="ECO:0000256" key="6">
    <source>
        <dbReference type="ARBA" id="ARBA00022927"/>
    </source>
</evidence>
<dbReference type="PANTHER" id="PTHR43386">
    <property type="entry name" value="OLIGOPEPTIDE TRANSPORT SYSTEM PERMEASE PROTEIN APPC"/>
    <property type="match status" value="1"/>
</dbReference>
<dbReference type="CDD" id="cd06261">
    <property type="entry name" value="TM_PBP2"/>
    <property type="match status" value="1"/>
</dbReference>
<sequence>MTQTAMEPTSAMSKPAKAASIPDEAAITPAHPATEFVRAFARNQSAILGLVLLALVFALTFLGPVIYPLNPYEMVDMPFAAPGGEYAPLGTDYIGRDILAGIISGGKATLAVGASSALISVVIGILIGSFAGYFGGFIDAALMKVTEFFQILPALLLAMLLVSIFGAKLLTIIIAIGIVSWPQTARLARAEFMRIRKLDYVNAARTAGAKNSYLIFAVILPAALPPLIVAAGLAVGSAILFEAGLSFLGLGDPNVMSWGLIIGQNRNYLLDAWWTVTLPGIAIFITVLGISLVGDGINDALNPKLRRR</sequence>
<dbReference type="STRING" id="517719.SAMN05421762_1469"/>
<keyword evidence="12" id="KW-1185">Reference proteome</keyword>
<keyword evidence="7 9" id="KW-1133">Transmembrane helix</keyword>
<dbReference type="InterPro" id="IPR035906">
    <property type="entry name" value="MetI-like_sf"/>
</dbReference>
<dbReference type="GO" id="GO:0015833">
    <property type="term" value="P:peptide transport"/>
    <property type="evidence" value="ECO:0007669"/>
    <property type="project" value="UniProtKB-KW"/>
</dbReference>